<dbReference type="PRINTS" id="PR00385">
    <property type="entry name" value="P450"/>
</dbReference>
<keyword evidence="7 8" id="KW-0479">Metal-binding</keyword>
<dbReference type="PaxDb" id="65489-OBART05G22660.1"/>
<evidence type="ECO:0000256" key="1">
    <source>
        <dbReference type="ARBA" id="ARBA00004167"/>
    </source>
</evidence>
<evidence type="ECO:0000256" key="2">
    <source>
        <dbReference type="ARBA" id="ARBA00010617"/>
    </source>
</evidence>
<keyword evidence="10" id="KW-1185">Reference proteome</keyword>
<feature type="binding site" description="axial binding residue" evidence="7">
    <location>
        <position position="193"/>
    </location>
    <ligand>
        <name>heme</name>
        <dbReference type="ChEBI" id="CHEBI:30413"/>
    </ligand>
    <ligandPart>
        <name>Fe</name>
        <dbReference type="ChEBI" id="CHEBI:18248"/>
    </ligandPart>
</feature>
<dbReference type="eggNOG" id="KOG0156">
    <property type="taxonomic scope" value="Eukaryota"/>
</dbReference>
<dbReference type="GO" id="GO:0016705">
    <property type="term" value="F:oxidoreductase activity, acting on paired donors, with incorporation or reduction of molecular oxygen"/>
    <property type="evidence" value="ECO:0007669"/>
    <property type="project" value="InterPro"/>
</dbReference>
<dbReference type="InterPro" id="IPR001128">
    <property type="entry name" value="Cyt_P450"/>
</dbReference>
<dbReference type="EnsemblPlants" id="OBART05G22660.1">
    <property type="protein sequence ID" value="OBART05G22660.1"/>
    <property type="gene ID" value="OBART05G22660"/>
</dbReference>
<organism evidence="9">
    <name type="scientific">Oryza barthii</name>
    <dbReference type="NCBI Taxonomy" id="65489"/>
    <lineage>
        <taxon>Eukaryota</taxon>
        <taxon>Viridiplantae</taxon>
        <taxon>Streptophyta</taxon>
        <taxon>Embryophyta</taxon>
        <taxon>Tracheophyta</taxon>
        <taxon>Spermatophyta</taxon>
        <taxon>Magnoliopsida</taxon>
        <taxon>Liliopsida</taxon>
        <taxon>Poales</taxon>
        <taxon>Poaceae</taxon>
        <taxon>BOP clade</taxon>
        <taxon>Oryzoideae</taxon>
        <taxon>Oryzeae</taxon>
        <taxon>Oryzinae</taxon>
        <taxon>Oryza</taxon>
    </lineage>
</organism>
<dbReference type="Pfam" id="PF00067">
    <property type="entry name" value="p450"/>
    <property type="match status" value="1"/>
</dbReference>
<accession>A0A0D3G9R6</accession>
<keyword evidence="7 8" id="KW-0408">Iron</keyword>
<evidence type="ECO:0000313" key="9">
    <source>
        <dbReference type="EnsemblPlants" id="OBART05G22660.1"/>
    </source>
</evidence>
<dbReference type="InterPro" id="IPR036396">
    <property type="entry name" value="Cyt_P450_sf"/>
</dbReference>
<keyword evidence="6" id="KW-0472">Membrane</keyword>
<dbReference type="GO" id="GO:0016020">
    <property type="term" value="C:membrane"/>
    <property type="evidence" value="ECO:0007669"/>
    <property type="project" value="UniProtKB-SubCell"/>
</dbReference>
<dbReference type="PROSITE" id="PS00086">
    <property type="entry name" value="CYTOCHROME_P450"/>
    <property type="match status" value="1"/>
</dbReference>
<keyword evidence="3" id="KW-0812">Transmembrane</keyword>
<comment type="similarity">
    <text evidence="2 8">Belongs to the cytochrome P450 family.</text>
</comment>
<dbReference type="GO" id="GO:0020037">
    <property type="term" value="F:heme binding"/>
    <property type="evidence" value="ECO:0007669"/>
    <property type="project" value="InterPro"/>
</dbReference>
<evidence type="ECO:0000256" key="5">
    <source>
        <dbReference type="ARBA" id="ARBA00023002"/>
    </source>
</evidence>
<dbReference type="PRINTS" id="PR00463">
    <property type="entry name" value="EP450I"/>
</dbReference>
<dbReference type="Proteomes" id="UP000026960">
    <property type="component" value="Chromosome 5"/>
</dbReference>
<dbReference type="InterPro" id="IPR050193">
    <property type="entry name" value="Cytochrome_P450_71"/>
</dbReference>
<dbReference type="GO" id="GO:0005506">
    <property type="term" value="F:iron ion binding"/>
    <property type="evidence" value="ECO:0007669"/>
    <property type="project" value="InterPro"/>
</dbReference>
<keyword evidence="4" id="KW-1133">Transmembrane helix</keyword>
<dbReference type="AlphaFoldDB" id="A0A0D3G9R6"/>
<dbReference type="PANTHER" id="PTHR47956">
    <property type="entry name" value="CYTOCHROME P450 71B11-RELATED"/>
    <property type="match status" value="1"/>
</dbReference>
<proteinExistence type="inferred from homology"/>
<keyword evidence="7 8" id="KW-0349">Heme</keyword>
<dbReference type="Gene3D" id="1.10.630.10">
    <property type="entry name" value="Cytochrome P450"/>
    <property type="match status" value="1"/>
</dbReference>
<evidence type="ECO:0000256" key="3">
    <source>
        <dbReference type="ARBA" id="ARBA00022692"/>
    </source>
</evidence>
<evidence type="ECO:0000256" key="4">
    <source>
        <dbReference type="ARBA" id="ARBA00022989"/>
    </source>
</evidence>
<dbReference type="InterPro" id="IPR017972">
    <property type="entry name" value="Cyt_P450_CS"/>
</dbReference>
<dbReference type="STRING" id="65489.A0A0D3G9R6"/>
<sequence>MAAVQLDSGLLVGFLFLATCLAVAVRSYLRSGGAAIPSPPAHGHNIKSIEWTMAELIKNPAEMAKVQAEVRHVAAAAHGDEDEDTVAVIREEQLGKMTLLRAAMKEAMRLHPPVPLLIPREAIEDTVLHGHRVAAGTRVMINAWAIGRDEAAWEGAAEFRPGRFAGGGDAAGVEYYGGGDFRFVPFGAGRRGCPGVAFGTRLAELAVANMACWFEWELPDGQDVESFEVVESSGLSPGLINPLEWLSLTWSAF</sequence>
<keyword evidence="5 8" id="KW-0560">Oxidoreductase</keyword>
<dbReference type="HOGENOM" id="CLU_001570_29_0_1"/>
<evidence type="ECO:0000256" key="8">
    <source>
        <dbReference type="RuleBase" id="RU000461"/>
    </source>
</evidence>
<keyword evidence="8" id="KW-0503">Monooxygenase</keyword>
<evidence type="ECO:0000256" key="7">
    <source>
        <dbReference type="PIRSR" id="PIRSR602401-1"/>
    </source>
</evidence>
<reference evidence="9" key="2">
    <citation type="submission" date="2015-03" db="UniProtKB">
        <authorList>
            <consortium name="EnsemblPlants"/>
        </authorList>
    </citation>
    <scope>IDENTIFICATION</scope>
</reference>
<reference evidence="9" key="1">
    <citation type="journal article" date="2009" name="Rice">
        <title>De Novo Next Generation Sequencing of Plant Genomes.</title>
        <authorList>
            <person name="Rounsley S."/>
            <person name="Marri P.R."/>
            <person name="Yu Y."/>
            <person name="He R."/>
            <person name="Sisneros N."/>
            <person name="Goicoechea J.L."/>
            <person name="Lee S.J."/>
            <person name="Angelova A."/>
            <person name="Kudrna D."/>
            <person name="Luo M."/>
            <person name="Affourtit J."/>
            <person name="Desany B."/>
            <person name="Knight J."/>
            <person name="Niazi F."/>
            <person name="Egholm M."/>
            <person name="Wing R.A."/>
        </authorList>
    </citation>
    <scope>NUCLEOTIDE SEQUENCE [LARGE SCALE GENOMIC DNA]</scope>
    <source>
        <strain evidence="9">cv. IRGC 105608</strain>
    </source>
</reference>
<dbReference type="GO" id="GO:0004497">
    <property type="term" value="F:monooxygenase activity"/>
    <property type="evidence" value="ECO:0007669"/>
    <property type="project" value="UniProtKB-KW"/>
</dbReference>
<evidence type="ECO:0008006" key="11">
    <source>
        <dbReference type="Google" id="ProtNLM"/>
    </source>
</evidence>
<evidence type="ECO:0000313" key="10">
    <source>
        <dbReference type="Proteomes" id="UP000026960"/>
    </source>
</evidence>
<evidence type="ECO:0000256" key="6">
    <source>
        <dbReference type="ARBA" id="ARBA00023136"/>
    </source>
</evidence>
<protein>
    <recommendedName>
        <fullName evidence="11">Cytochrome P450</fullName>
    </recommendedName>
</protein>
<name>A0A0D3G9R6_9ORYZ</name>
<dbReference type="Gramene" id="OBART05G22660.1">
    <property type="protein sequence ID" value="OBART05G22660.1"/>
    <property type="gene ID" value="OBART05G22660"/>
</dbReference>
<dbReference type="PANTHER" id="PTHR47956:SF7">
    <property type="entry name" value="OS05G0515200 PROTEIN"/>
    <property type="match status" value="1"/>
</dbReference>
<comment type="subcellular location">
    <subcellularLocation>
        <location evidence="1">Membrane</location>
        <topology evidence="1">Single-pass membrane protein</topology>
    </subcellularLocation>
</comment>
<dbReference type="SUPFAM" id="SSF48264">
    <property type="entry name" value="Cytochrome P450"/>
    <property type="match status" value="1"/>
</dbReference>
<comment type="cofactor">
    <cofactor evidence="7">
        <name>heme</name>
        <dbReference type="ChEBI" id="CHEBI:30413"/>
    </cofactor>
</comment>
<dbReference type="InterPro" id="IPR002401">
    <property type="entry name" value="Cyt_P450_E_grp-I"/>
</dbReference>